<dbReference type="OrthoDB" id="1898821at2759"/>
<comment type="subcellular location">
    <subcellularLocation>
        <location evidence="1">Nucleus</location>
    </subcellularLocation>
</comment>
<evidence type="ECO:0000256" key="7">
    <source>
        <dbReference type="ARBA" id="ARBA00061776"/>
    </source>
</evidence>
<dbReference type="InterPro" id="IPR011989">
    <property type="entry name" value="ARM-like"/>
</dbReference>
<evidence type="ECO:0000256" key="1">
    <source>
        <dbReference type="ARBA" id="ARBA00004123"/>
    </source>
</evidence>
<dbReference type="SUPFAM" id="SSF48371">
    <property type="entry name" value="ARM repeat"/>
    <property type="match status" value="1"/>
</dbReference>
<dbReference type="Pfam" id="PF08216">
    <property type="entry name" value="CTNNBL"/>
    <property type="match status" value="1"/>
</dbReference>
<keyword evidence="2" id="KW-0597">Phosphoprotein</keyword>
<gene>
    <name evidence="11" type="ORF">BOKJ2_LOCUS1609</name>
</gene>
<evidence type="ECO:0000259" key="10">
    <source>
        <dbReference type="SMART" id="SM01156"/>
    </source>
</evidence>
<organism evidence="11 12">
    <name type="scientific">Bursaphelenchus okinawaensis</name>
    <dbReference type="NCBI Taxonomy" id="465554"/>
    <lineage>
        <taxon>Eukaryota</taxon>
        <taxon>Metazoa</taxon>
        <taxon>Ecdysozoa</taxon>
        <taxon>Nematoda</taxon>
        <taxon>Chromadorea</taxon>
        <taxon>Rhabditida</taxon>
        <taxon>Tylenchina</taxon>
        <taxon>Tylenchomorpha</taxon>
        <taxon>Aphelenchoidea</taxon>
        <taxon>Aphelenchoididae</taxon>
        <taxon>Bursaphelenchus</taxon>
    </lineage>
</organism>
<comment type="subunit">
    <text evidence="7">Component of the PRP19-CDC5L splicing complex composed of a core complex comprising a homotetramer of PRPF19, CDC5L, PLRG1 and BCAS2, and at least three less stably associated proteins CTNNBL1, CWC15 and HSPA8. Interacts directly with CWC15 and CDC5L in the complex. Interacts with AICDA; the interaction is important for the antibody diversification activity of AICDA. Interacts with PRPF31 (via its NLS). Interacts (via its N-terminal NLS) with KPNA1 and KPNA2.</text>
</comment>
<dbReference type="InterPro" id="IPR039678">
    <property type="entry name" value="CTNNBL1"/>
</dbReference>
<sequence length="524" mass="59994">MGDLGPSSKKRRVEDISTATASANEILAVIDAETSGTGDILDNAAARRLFNQVDKKYDKNREFRIKYSDEPEKFLNTEIELNDAIQELHAVTAQPELFPGLVKHKLVELLTQLLAHENADIVAVTCSLLQELTDTNPMYENEEGSEALVNALLEGHIFQHMAQALNRFNEEDRDEADAVNNLLTTVENILEENIPAYEVVVTDDLFDWLLTRATKRSKFDSNKLFASQLLSESLQNSELAREKLVGKVNGLDLLLRALATYKKHDPESKEETEHMENLFDGLCACLMHVPNRKVFLDGEGPQLMYLMLREKKQSRHGALKTMSHATAIPDGKDNCEKFIEIYGLRVLFPMFMRTPQKTKKKDTAPDEHEEHVISILDALLYQCEDESTNRVLHKFTEHEFEKVDRLVELFLRYKEKVERYDQILKRGMGAELDEEQLQIELLNNGLYTWQRIGIVLAEVCTKASADCMVRANKLFKMRLKNTVEAVLNPYLTQWLADFEESPDQKKRIEHLISSIQFQQVNLAP</sequence>
<dbReference type="InterPro" id="IPR013180">
    <property type="entry name" value="CTNNBL1_N"/>
</dbReference>
<evidence type="ECO:0000256" key="5">
    <source>
        <dbReference type="ARBA" id="ARBA00023242"/>
    </source>
</evidence>
<comment type="function">
    <text evidence="6">Component of the PRP19-CDC5L complex that forms an integral part of the spliceosome and is required for activating pre-mRNA splicing. Participates in AID/AICDA-mediated somatic hypermutation (SHM) and class-switch recombination (CSR), 2 processes resulting in the production of high-affinity, mutated isotype-switched antibodies.</text>
</comment>
<dbReference type="Gene3D" id="1.25.10.10">
    <property type="entry name" value="Leucine-rich Repeat Variant"/>
    <property type="match status" value="1"/>
</dbReference>
<comment type="caution">
    <text evidence="11">The sequence shown here is derived from an EMBL/GenBank/DDBJ whole genome shotgun (WGS) entry which is preliminary data.</text>
</comment>
<dbReference type="AlphaFoldDB" id="A0A811JUI0"/>
<dbReference type="GO" id="GO:0005681">
    <property type="term" value="C:spliceosomal complex"/>
    <property type="evidence" value="ECO:0007669"/>
    <property type="project" value="TreeGrafter"/>
</dbReference>
<dbReference type="EMBL" id="CAJFCW020000001">
    <property type="protein sequence ID" value="CAG9083674.1"/>
    <property type="molecule type" value="Genomic_DNA"/>
</dbReference>
<evidence type="ECO:0000313" key="11">
    <source>
        <dbReference type="EMBL" id="CAD5206925.1"/>
    </source>
</evidence>
<protein>
    <recommendedName>
        <fullName evidence="8">Beta-catenin-like protein 1</fullName>
    </recommendedName>
    <alternativeName>
        <fullName evidence="9">Nuclear-associated protein</fullName>
    </alternativeName>
</protein>
<evidence type="ECO:0000256" key="3">
    <source>
        <dbReference type="ARBA" id="ARBA00022737"/>
    </source>
</evidence>
<evidence type="ECO:0000256" key="8">
    <source>
        <dbReference type="ARBA" id="ARBA00070106"/>
    </source>
</evidence>
<dbReference type="PANTHER" id="PTHR14978:SF0">
    <property type="entry name" value="BETA-CATENIN-LIKE PROTEIN 1"/>
    <property type="match status" value="1"/>
</dbReference>
<dbReference type="SMART" id="SM01156">
    <property type="entry name" value="DUF1716"/>
    <property type="match status" value="1"/>
</dbReference>
<dbReference type="Proteomes" id="UP000783686">
    <property type="component" value="Unassembled WGS sequence"/>
</dbReference>
<dbReference type="FunFam" id="1.25.10.10:FF:001136">
    <property type="entry name" value="Beta-catenin-like protein 1"/>
    <property type="match status" value="1"/>
</dbReference>
<evidence type="ECO:0000256" key="9">
    <source>
        <dbReference type="ARBA" id="ARBA00083862"/>
    </source>
</evidence>
<keyword evidence="3" id="KW-0677">Repeat</keyword>
<dbReference type="InterPro" id="IPR016024">
    <property type="entry name" value="ARM-type_fold"/>
</dbReference>
<dbReference type="GO" id="GO:0010467">
    <property type="term" value="P:gene expression"/>
    <property type="evidence" value="ECO:0007669"/>
    <property type="project" value="UniProtKB-ARBA"/>
</dbReference>
<dbReference type="Proteomes" id="UP000614601">
    <property type="component" value="Unassembled WGS sequence"/>
</dbReference>
<keyword evidence="12" id="KW-1185">Reference proteome</keyword>
<evidence type="ECO:0000256" key="2">
    <source>
        <dbReference type="ARBA" id="ARBA00022553"/>
    </source>
</evidence>
<proteinExistence type="predicted"/>
<name>A0A811JUI0_9BILA</name>
<evidence type="ECO:0000256" key="6">
    <source>
        <dbReference type="ARBA" id="ARBA00058456"/>
    </source>
</evidence>
<evidence type="ECO:0000313" key="12">
    <source>
        <dbReference type="Proteomes" id="UP000614601"/>
    </source>
</evidence>
<feature type="domain" description="Beta-catenin-like protein 1 N-terminal" evidence="10">
    <location>
        <begin position="19"/>
        <end position="126"/>
    </location>
</feature>
<evidence type="ECO:0000256" key="4">
    <source>
        <dbReference type="ARBA" id="ARBA00023054"/>
    </source>
</evidence>
<dbReference type="PANTHER" id="PTHR14978">
    <property type="entry name" value="BETA-CATENIN-LIKE PROTEIN 1 NUCLEAR ASSOCIATED PROTEIN"/>
    <property type="match status" value="1"/>
</dbReference>
<keyword evidence="5" id="KW-0539">Nucleus</keyword>
<accession>A0A811JUI0</accession>
<dbReference type="EMBL" id="CAJFDH010000001">
    <property type="protein sequence ID" value="CAD5206925.1"/>
    <property type="molecule type" value="Genomic_DNA"/>
</dbReference>
<keyword evidence="4" id="KW-0175">Coiled coil</keyword>
<reference evidence="11" key="1">
    <citation type="submission" date="2020-09" db="EMBL/GenBank/DDBJ databases">
        <authorList>
            <person name="Kikuchi T."/>
        </authorList>
    </citation>
    <scope>NUCLEOTIDE SEQUENCE</scope>
    <source>
        <strain evidence="11">SH1</strain>
    </source>
</reference>